<feature type="region of interest" description="Disordered" evidence="8">
    <location>
        <begin position="3538"/>
        <end position="3595"/>
    </location>
</feature>
<dbReference type="InterPro" id="IPR009081">
    <property type="entry name" value="PP-bd_ACP"/>
</dbReference>
<dbReference type="GO" id="GO:0031177">
    <property type="term" value="F:phosphopantetheine binding"/>
    <property type="evidence" value="ECO:0007669"/>
    <property type="project" value="InterPro"/>
</dbReference>
<dbReference type="Gene3D" id="3.30.70.3290">
    <property type="match status" value="3"/>
</dbReference>
<dbReference type="InterPro" id="IPR016036">
    <property type="entry name" value="Malonyl_transacylase_ACP-bd"/>
</dbReference>
<feature type="domain" description="Carrier" evidence="9">
    <location>
        <begin position="3018"/>
        <end position="3093"/>
    </location>
</feature>
<evidence type="ECO:0000313" key="11">
    <source>
        <dbReference type="EMBL" id="AKA59090.1"/>
    </source>
</evidence>
<keyword evidence="6" id="KW-0511">Multifunctional enzyme</keyword>
<dbReference type="GO" id="GO:0004312">
    <property type="term" value="F:fatty acid synthase activity"/>
    <property type="evidence" value="ECO:0007669"/>
    <property type="project" value="TreeGrafter"/>
</dbReference>
<feature type="compositionally biased region" description="Low complexity" evidence="8">
    <location>
        <begin position="3557"/>
        <end position="3570"/>
    </location>
</feature>
<dbReference type="GO" id="GO:0033068">
    <property type="term" value="P:macrolide biosynthetic process"/>
    <property type="evidence" value="ECO:0007669"/>
    <property type="project" value="UniProtKB-ARBA"/>
</dbReference>
<feature type="compositionally biased region" description="Low complexity" evidence="8">
    <location>
        <begin position="1009"/>
        <end position="1077"/>
    </location>
</feature>
<accession>A0A1I9J5L1</accession>
<dbReference type="Gene3D" id="6.10.140.1830">
    <property type="match status" value="2"/>
</dbReference>
<dbReference type="FunFam" id="3.40.47.10:FF:000019">
    <property type="entry name" value="Polyketide synthase type I"/>
    <property type="match status" value="3"/>
</dbReference>
<dbReference type="InterPro" id="IPR020806">
    <property type="entry name" value="PKS_PP-bd"/>
</dbReference>
<dbReference type="InterPro" id="IPR036736">
    <property type="entry name" value="ACP-like_sf"/>
</dbReference>
<dbReference type="Gene3D" id="3.40.47.10">
    <property type="match status" value="3"/>
</dbReference>
<dbReference type="Pfam" id="PF00698">
    <property type="entry name" value="Acyl_transf_1"/>
    <property type="match status" value="3"/>
</dbReference>
<feature type="compositionally biased region" description="Pro residues" evidence="8">
    <location>
        <begin position="3541"/>
        <end position="3551"/>
    </location>
</feature>
<keyword evidence="7" id="KW-0012">Acyltransferase</keyword>
<feature type="domain" description="Carrier" evidence="9">
    <location>
        <begin position="4633"/>
        <end position="4708"/>
    </location>
</feature>
<feature type="domain" description="Ketosynthase family 3 (KS3)" evidence="10">
    <location>
        <begin position="34"/>
        <end position="461"/>
    </location>
</feature>
<dbReference type="InterPro" id="IPR032821">
    <property type="entry name" value="PKS_assoc"/>
</dbReference>
<dbReference type="GO" id="GO:0006633">
    <property type="term" value="P:fatty acid biosynthetic process"/>
    <property type="evidence" value="ECO:0007669"/>
    <property type="project" value="InterPro"/>
</dbReference>
<dbReference type="InterPro" id="IPR014031">
    <property type="entry name" value="Ketoacyl_synth_C"/>
</dbReference>
<sequence>MTAPSDKIVDALRTALRDNERLKQNNQRLEAVAREPIAIVGMACRLPGGADTPEKFWRLLADGVDAIGDFPDRPGWDPATLVDPDPDRRGTTYVSQGGFLHDADRFDAGFFGINPREALAMDPQQRLLLETAWEALERARIPAASLRSTATGVFVGATGQDYAPLVHQSGVETEGYMATGTHSSVASGRISYTLGLEGPAVTVDTACSTSLVTLHLAVQSLRNGECSLALAGGATLMASPATFLEFSRQRGLAVDGRCKAFSDSADGTGWSEGVGMLLLERLSDARRNGRQILAVIRGSAVNQDGASNGLTAPNGPSQRRVIREALASAGLTPGEVDAVEAHGTGTTLGDPIEAQALLASYGQDRARDRPLWLGSVKSNIGHTQAAAGVAGLMKMVLALRHDLLPKTLHVTSPSSHVTWSSGAVELLTEARPWPASADRPRRAGVSSFGMSGTNAHVIIEEAPAPAEAPPVGPAPDVLPWLLSGRTAAALRAQADALAPLLPASDPAALGWSLAASRARFEHRAVVLPPYGTHLGALASDTPTAGVVRGQAGPVGRTVLVFPGQGAQWAGMGGELLDTSPVFAAVVAECEKTLSGPDGLVDWSLTDALRDGTGLDRVEVVQPASFVVMVALAALWESYGVTPAAVVGHSQGEVAAAHVAGVLSLRDALRVVVARSSAIASLGGTGAVASLRAPAARVRALLPDGVSIAAVNAPEQIVVSATAPLIEQVLAVCEREGVPARRVAMDFASHSPAMEPLRERLLDALEGITPRAGRIPFLSTVTGEFTDPLTMGADYWYRNLREPVRFADAVERLAADGYGVFVEASSHPVLTAAVEETLERWERAPGPGTPSVAAEASGTASGAATADPETAADDQQRVITGTLRRKDGGLARFLASAAELWTRGVDVDWSAAYPQPRPHLVDLPTYPFQRRRYWPQPAPVEAEKPTGDPVDSAFWTAVESADTEALAAALGTETALLDPVLPALGTWRRRQREQHTADGWRYEVVWRPRPTGSSGTAAASTSGITGSSGTAAASTSGITGSSGTAAASTSGTTGTTSTSGTAPTATAQAPYSTTSPAPGRLHGTWLVVAARADAEGATATAVTTALTGQGATVHTLVVGDTDGDREALAVRLRESAPEPAGVLSLLALDERPDPRHPALTRGLATTMALTQALGDARITAPLWIATQGAVSIGRSDPLRTRHQAMVWGFGRVVGLEHPDRWGGLLDLPATLVARDAERLAVTLADGAEDQVALRGSGTFVRRLIRATPGQPERRTWQPHGTALITGGTGGIGSALARWFATHGIDHLVLTGRRGADAPGAAALRDELTALGVGVTLVACDTADRDALARVLDLVPEAHPLTTVVHAAGVGQFQELADSTPEDLADVLAAKVLGAAHLDDLLGDRPLDAFILFSSIAATWGSGGQSGYAAANAHLDALAERRRARGATATSIAWGAWGGAGLATDAGMARHLQARGIGAMDPALALAALRAAVERDETLAVVADMDWERFAPPFAAARPRPLLDELPEVRNALAPDTPGGQDDEADPLRRRLATLSPAERLRELLDLVRVHAAGVLGHDDGPAAIEAGRAFRDLGFDSLTAVELRNRLSSVTGLTLPATLVFDHAQPRPLARHLHQLLFGDREPAHDGDRTDGRVPALDDEPIAIIGMSCRLPGGVSTPDDLWRLVASGSDALSPFPTDRHWSLEGHPAGVGGFVHDAAGFDAAFFGISPREALAMDPQQRILLEAAWEALEHAGIAPDSTRGTRTGVFVGCTGQGYGTGSAVPDEVKGHLLVGNSTSVVSGRVAYALGLEGPAITLDTACSSSLVALHWASRSLRSGESSLALAGGVTVMATPGAFAEFERQGALASDGRCKAFSDDADGTGWAEGVGVLVLERLSDARRNGHRVLAVVRGSAVNQDGASNGLSAPNGPSQQRVIRDALASAGVTAGDVDVVEAHGTGTSLGDPIEAQALLASYGQDRDRPLWLGSVKSNIGHTQAAAGVAGVMKMVLALQRESLPKTLHVGVPSSHVDWSAGAVELLTEARDWPTTPDRPRRAGVSSFGVSGTNAHVIVEEAPVAAPAEPSEPDRTTGGVRLPVVPWLVSAKSADGVAAQAGRLLSVVEESPLDVGLSLAVTRSALEHRSFVVGSDAQELRSGLDGLVSGRVRASVAASGLTGVVFSGQGGQRVGMGRELAAVFPVFAEALEEVCAQFDVVLDRPLKEVLFDDVEGVLGLTGWAQPALFAVEVALFRLIESWGVRPDYLVGHSVGELAAAYVSGVVSLEDACRLVAARASLMQALPSGGAMWAVRASVEEVTPHLVDGVSVAAVNAPGQVVLSGTRTAVEQVAAALTGRQGRWLEVSHAFHSGLMDPMLDAFREVASTLTYARPNTPIVSTLSGEPVTEFTADYWTDQVRGTVRFADALTHLTGLGVTRFLEVGPDATLIGAIGETCGDETLAVALLRRDRPEPTTAVTTLARLWADGGTVDWAAFYAPTGAQTTDLPTYPFQHQRYWLNGNPTELMDPADRWSYQVDWRAMDLPPAGRIPGRWLVVSRSTGAETAESDPLAPMVADALRAAGAEPVTMVIGPDTDRATLAAALREHQGAAGVVALIAPGQSHGPGAEEAAATATLVQALGDAGVSGRLWAVTTGAVSIGTTDTPARPEAAAVWGLGRVAALEHPDRWGGLVDLPPTPGDHEVGGLIALLAGASQEDQVALRPGGSFARRLVRARVPRPTDGQSRALTGTVLVTGGTGALGAHVSRWLVDQGADTLVLVSRRGPDAPGADALRTELVERGATVVLAACDTSDRDALARLLADLDADGVRIDAVIHAAGVVDDGLLHTVSPRQLEAVWDAKATAARHLHDLLADHELSAFVLFSSFSGTFGAVGQAGYAAANAYLDALAESRTAAGLPALSVAWGPWAGGGMAADANLTERMLRSGLRPMDSAPALDALARVVTGAAPTAVVADVDWARLGAERGAGDRLPLIAELVPATEPDPQSLIPGAEPVLSREVRTLPPAARHAAVLETVRVQAADVLGHPSIEPVAPTASFAELGFDSLLAMDLRTRLKALTGLVLPATLLYDQPTADALATHLTERLAGNGTGPATATGTGGVAADGEPIAIVGMSCRFPGGVDTPEDLWRLLTDGTDAMTAFPEDRGWDLASLYHPDPDHEGTCYVKEGGFLRGAADFDADLFGINPREALAMDPQQRLLMECSWEALERAGIDPRSVRGSQIGVFAGTNGQDYPAVLHRSRENLGGYVATGNVASVLSGRISYSFGLEGPALTVDTACSASLVALHLAVQALRAGECEAALVGGATVMTTPSVFVEFSRQRALSADGRCKAFSDSADGTGWGEGVGVVLVERLSDARRKGHPVLAVVRGSAVNQDGASNGLTAPNGAAQQRVIHKALADAGLSATEVDAVEAHGTGTTLGDPIEAQALLATYGQGRPDDQPLWLGSIKSNLGHTQAAAGLAGVIKMVLALRHSTLPASLHVTEPSTHVDWASGAVRVLAAPRPWPTLDHPRRAGVSAFGVSGTNAHAILEEAPPLPSPDPLAPTPHEGPTAPAAVTTKAPSTRQQRSAQPRPEHVTTEAPETQDARPAPVVPWILSGRTPAALAAQADRLRATMEAYEAHTRPSVADVAWSLATTRASLEQRAAITGATYDEMASALTALATGQETHNLVTGAAGAPGKTVFVFPGQGSQWIGMAGELAESAPVFAAKLAECEEALAEFTDWRLTDVLRGAPCAPTFDRVDVVQPALFAVMVALAALWEHCGVRPHAVIGHSQGEIAAAHIAGALTLRDAARVVCLRSQALTPLAGEGGMVSLMLAAEPAAELIAPYGTRLAVAAVNGPASVVVSGDEDAVDELLRDCQARDIRARRVPVTYASHCAHVDRIHDDLLTALGPITPRRPDIPLLSTVTGTWADGDNLVDAAYWFRNLRQPVMLDPAIRALLASGHRTFIEISPHPVLTVPVQETLDSADTTAGRLFVGGSLRRDDGGARRFTTSLAEAHVCGVDLDWTAVFGDTRPHRVELPTYAFQRRTFWPRPAEETAAPAGDPIESAFWEAVDGRDTDELATTLGVDQTALTEVLPALATWRRARREAATLDTWRYRVEWRPLAPQHAPDPARLNGTWLLLSPTTAQDAPLPDFLTRALDLPGTDLIRIDLDPATATRETLTTLLRAHTATPITGVLSLLGTDEGTLPGRPAVPVGAAATLQLAQALADTPLDAPLWLITQGAVLTTPADRLTTLTQGQVWGLARVIGLEDPDRWGGLVDLPETLDDTAAHRLRHALAGASGEDQLAIRDRALHARRLVHAPVGDLPATKEWRPRDTALITGGTGGLGAHVARWLAASGTEHLVLTSRRGPAAPGADDLRAELTALGARVTIASCDTADRTALTALVESVRNGGDRIRTVVHAAGAVQATPLREMTLEEYAEVAAAKTLGAAHLDELFGAGADGSAGSDTEQDSGGGENTTTDHAVDHFVLFSSNAGVWGSGGQAAYAAANAYLDVLAQRRRERGLTATSVAWGAWGGSGMAATAEAEEQLSRRGVLPLAPDRALAALQQALEHDETVLTVADVDWARFAPSFAAARPRPLLAELPAAQRALRTTADEHGSLEHTETDPGERLRALPSAERDAALAGLARNAVAAVLGHDDPQALDPGRAFKDLGFDSLTSVQLRNRLTRATGITLPATLVFDHPTLLDLTALLRGKFAGEEGDRRTPEQSVLQDLDKLEAGISALSPEHDLEAVQARLRSLISSLGDRKSAGAGTGEPVSRQLEEASDDELFDFIRREFGR</sequence>
<dbReference type="NCBIfam" id="NF045894">
    <property type="entry name" value="PKS_plus_SDR"/>
    <property type="match status" value="1"/>
</dbReference>
<evidence type="ECO:0000256" key="2">
    <source>
        <dbReference type="ARBA" id="ARBA00022450"/>
    </source>
</evidence>
<dbReference type="InterPro" id="IPR016035">
    <property type="entry name" value="Acyl_Trfase/lysoPLipase"/>
</dbReference>
<dbReference type="EMBL" id="KJ159185">
    <property type="protein sequence ID" value="AKA59090.1"/>
    <property type="molecule type" value="Genomic_DNA"/>
</dbReference>
<reference evidence="11" key="1">
    <citation type="submission" date="2015-08" db="EMBL/GenBank/DDBJ databases">
        <authorList>
            <person name="Babu N.S."/>
            <person name="Beckwith C.J."/>
            <person name="Beseler K.G."/>
            <person name="Brison A."/>
            <person name="Carone J.V."/>
            <person name="Caskin T.P."/>
            <person name="Diamond M."/>
            <person name="Durham M.E."/>
            <person name="Foxe J.M."/>
            <person name="Go M."/>
            <person name="Henderson B.A."/>
            <person name="Jones I.B."/>
            <person name="McGettigan J.A."/>
            <person name="Micheletti S.J."/>
            <person name="Nasrallah M.E."/>
            <person name="Ortiz D."/>
            <person name="Piller C.R."/>
            <person name="Privatt S.R."/>
            <person name="Schneider S.L."/>
            <person name="Sharp S."/>
            <person name="Smith T.C."/>
            <person name="Stanton J.D."/>
            <person name="Ullery H.E."/>
            <person name="Wilson R.J."/>
            <person name="Serrano M.G."/>
            <person name="Buck G."/>
            <person name="Lee V."/>
            <person name="Wang Y."/>
            <person name="Carvalho R."/>
            <person name="Voegtly L."/>
            <person name="Shi R."/>
            <person name="Duckworth R."/>
            <person name="Johnson A."/>
            <person name="Loviza R."/>
            <person name="Walstead R."/>
            <person name="Shah Z."/>
            <person name="Kiflezghi M."/>
            <person name="Wade K."/>
            <person name="Ball S.L."/>
            <person name="Bradley K.W."/>
            <person name="Asai D.J."/>
            <person name="Bowman C.A."/>
            <person name="Russell D.A."/>
            <person name="Pope W.H."/>
            <person name="Jacobs-Sera D."/>
            <person name="Hendrix R.W."/>
            <person name="Hatfull G.F."/>
        </authorList>
    </citation>
    <scope>NUCLEOTIDE SEQUENCE</scope>
    <source>
        <strain evidence="11">WAC2288</strain>
    </source>
</reference>
<dbReference type="InterPro" id="IPR014043">
    <property type="entry name" value="Acyl_transferase_dom"/>
</dbReference>
<evidence type="ECO:0000256" key="7">
    <source>
        <dbReference type="ARBA" id="ARBA00023315"/>
    </source>
</evidence>
<dbReference type="PROSITE" id="PS52004">
    <property type="entry name" value="KS3_2"/>
    <property type="match status" value="3"/>
</dbReference>
<protein>
    <submittedName>
        <fullName evidence="11">Type-I PKS</fullName>
    </submittedName>
</protein>
<dbReference type="Pfam" id="PF02801">
    <property type="entry name" value="Ketoacyl-synt_C"/>
    <property type="match status" value="3"/>
</dbReference>
<dbReference type="CDD" id="cd08952">
    <property type="entry name" value="KR_1_SDR_x"/>
    <property type="match status" value="3"/>
</dbReference>
<feature type="region of interest" description="Disordered" evidence="8">
    <location>
        <begin position="4450"/>
        <end position="4472"/>
    </location>
</feature>
<dbReference type="FunFam" id="1.10.1200.10:FF:000007">
    <property type="entry name" value="Probable polyketide synthase pks17"/>
    <property type="match status" value="2"/>
</dbReference>
<dbReference type="SUPFAM" id="SSF55048">
    <property type="entry name" value="Probable ACP-binding domain of malonyl-CoA ACP transacylase"/>
    <property type="match status" value="3"/>
</dbReference>
<dbReference type="InterPro" id="IPR006162">
    <property type="entry name" value="Ppantetheine_attach_site"/>
</dbReference>
<dbReference type="InterPro" id="IPR016039">
    <property type="entry name" value="Thiolase-like"/>
</dbReference>
<dbReference type="InterPro" id="IPR036291">
    <property type="entry name" value="NAD(P)-bd_dom_sf"/>
</dbReference>
<feature type="domain" description="Ketosynthase family 3 (KS3)" evidence="10">
    <location>
        <begin position="1658"/>
        <end position="2071"/>
    </location>
</feature>
<dbReference type="PROSITE" id="PS00606">
    <property type="entry name" value="KS3_1"/>
    <property type="match status" value="3"/>
</dbReference>
<feature type="domain" description="Carrier" evidence="9">
    <location>
        <begin position="1557"/>
        <end position="1636"/>
    </location>
</feature>
<keyword evidence="3" id="KW-0597">Phosphoprotein</keyword>
<proteinExistence type="predicted"/>
<dbReference type="SUPFAM" id="SSF52151">
    <property type="entry name" value="FabD/lysophospholipase-like"/>
    <property type="match status" value="3"/>
</dbReference>
<keyword evidence="2" id="KW-0596">Phosphopantetheine</keyword>
<dbReference type="InterPro" id="IPR050091">
    <property type="entry name" value="PKS_NRPS_Biosynth_Enz"/>
</dbReference>
<dbReference type="Pfam" id="PF00109">
    <property type="entry name" value="ketoacyl-synt"/>
    <property type="match status" value="3"/>
</dbReference>
<dbReference type="Pfam" id="PF08659">
    <property type="entry name" value="KR"/>
    <property type="match status" value="4"/>
</dbReference>
<name>A0A1I9J5L1_9ACTN</name>
<evidence type="ECO:0000259" key="9">
    <source>
        <dbReference type="PROSITE" id="PS50075"/>
    </source>
</evidence>
<dbReference type="SMART" id="SM01294">
    <property type="entry name" value="PKS_PP_betabranch"/>
    <property type="match status" value="3"/>
</dbReference>
<feature type="region of interest" description="Disordered" evidence="8">
    <location>
        <begin position="1006"/>
        <end position="1077"/>
    </location>
</feature>
<dbReference type="SMART" id="SM00827">
    <property type="entry name" value="PKS_AT"/>
    <property type="match status" value="3"/>
</dbReference>
<dbReference type="SMART" id="SM00823">
    <property type="entry name" value="PKS_PP"/>
    <property type="match status" value="3"/>
</dbReference>
<dbReference type="InterPro" id="IPR057326">
    <property type="entry name" value="KR_dom"/>
</dbReference>
<evidence type="ECO:0000256" key="5">
    <source>
        <dbReference type="ARBA" id="ARBA00023194"/>
    </source>
</evidence>
<dbReference type="SUPFAM" id="SSF47336">
    <property type="entry name" value="ACP-like"/>
    <property type="match status" value="3"/>
</dbReference>
<keyword evidence="4" id="KW-0808">Transferase</keyword>
<evidence type="ECO:0000256" key="4">
    <source>
        <dbReference type="ARBA" id="ARBA00022679"/>
    </source>
</evidence>
<dbReference type="Pfam" id="PF18369">
    <property type="entry name" value="PKS_DE"/>
    <property type="match status" value="2"/>
</dbReference>
<dbReference type="FunFam" id="3.40.366.10:FF:000002">
    <property type="entry name" value="Probable polyketide synthase 2"/>
    <property type="match status" value="2"/>
</dbReference>
<dbReference type="InterPro" id="IPR014030">
    <property type="entry name" value="Ketoacyl_synth_N"/>
</dbReference>
<dbReference type="InterPro" id="IPR041618">
    <property type="entry name" value="PKS_DE"/>
</dbReference>
<dbReference type="Pfam" id="PF16197">
    <property type="entry name" value="KAsynt_C_assoc"/>
    <property type="match status" value="2"/>
</dbReference>
<dbReference type="InterPro" id="IPR015083">
    <property type="entry name" value="NorB/c/GfsB-D-like_docking"/>
</dbReference>
<evidence type="ECO:0000256" key="3">
    <source>
        <dbReference type="ARBA" id="ARBA00022553"/>
    </source>
</evidence>
<dbReference type="PANTHER" id="PTHR43775:SF51">
    <property type="entry name" value="INACTIVE PHENOLPHTHIOCEROL SYNTHESIS POLYKETIDE SYNTHASE TYPE I PKS1-RELATED"/>
    <property type="match status" value="1"/>
</dbReference>
<keyword evidence="5" id="KW-0045">Antibiotic biosynthesis</keyword>
<dbReference type="InterPro" id="IPR020841">
    <property type="entry name" value="PKS_Beta-ketoAc_synthase_dom"/>
</dbReference>
<dbReference type="InterPro" id="IPR001227">
    <property type="entry name" value="Ac_transferase_dom_sf"/>
</dbReference>
<comment type="cofactor">
    <cofactor evidence="1">
        <name>pantetheine 4'-phosphate</name>
        <dbReference type="ChEBI" id="CHEBI:47942"/>
    </cofactor>
</comment>
<dbReference type="Gene3D" id="3.40.366.10">
    <property type="entry name" value="Malonyl-Coenzyme A Acyl Carrier Protein, domain 2"/>
    <property type="match status" value="3"/>
</dbReference>
<dbReference type="Pfam" id="PF08990">
    <property type="entry name" value="Docking"/>
    <property type="match status" value="1"/>
</dbReference>
<dbReference type="SUPFAM" id="SSF53901">
    <property type="entry name" value="Thiolase-like"/>
    <property type="match status" value="3"/>
</dbReference>
<feature type="domain" description="Ketosynthase family 3 (KS3)" evidence="10">
    <location>
        <begin position="3113"/>
        <end position="3539"/>
    </location>
</feature>
<dbReference type="PANTHER" id="PTHR43775">
    <property type="entry name" value="FATTY ACID SYNTHASE"/>
    <property type="match status" value="1"/>
</dbReference>
<dbReference type="SUPFAM" id="SSF51735">
    <property type="entry name" value="NAD(P)-binding Rossmann-fold domains"/>
    <property type="match status" value="6"/>
</dbReference>
<dbReference type="SMART" id="SM00825">
    <property type="entry name" value="PKS_KS"/>
    <property type="match status" value="3"/>
</dbReference>
<dbReference type="CDD" id="cd00833">
    <property type="entry name" value="PKS"/>
    <property type="match status" value="3"/>
</dbReference>
<dbReference type="Pfam" id="PF00550">
    <property type="entry name" value="PP-binding"/>
    <property type="match status" value="3"/>
</dbReference>
<feature type="region of interest" description="Disordered" evidence="8">
    <location>
        <begin position="842"/>
        <end position="871"/>
    </location>
</feature>
<organism evidence="11">
    <name type="scientific">Streptomyces sp. WAC2288</name>
    <dbReference type="NCBI Taxonomy" id="1582798"/>
    <lineage>
        <taxon>Bacteria</taxon>
        <taxon>Bacillati</taxon>
        <taxon>Actinomycetota</taxon>
        <taxon>Actinomycetes</taxon>
        <taxon>Kitasatosporales</taxon>
        <taxon>Streptomycetaceae</taxon>
        <taxon>Streptomyces</taxon>
    </lineage>
</organism>
<dbReference type="InterPro" id="IPR018201">
    <property type="entry name" value="Ketoacyl_synth_AS"/>
</dbReference>
<evidence type="ECO:0000256" key="6">
    <source>
        <dbReference type="ARBA" id="ARBA00023268"/>
    </source>
</evidence>
<evidence type="ECO:0000256" key="1">
    <source>
        <dbReference type="ARBA" id="ARBA00001957"/>
    </source>
</evidence>
<feature type="compositionally biased region" description="Low complexity" evidence="8">
    <location>
        <begin position="852"/>
        <end position="868"/>
    </location>
</feature>
<feature type="compositionally biased region" description="Low complexity" evidence="8">
    <location>
        <begin position="4450"/>
        <end position="4459"/>
    </location>
</feature>
<dbReference type="SMART" id="SM00822">
    <property type="entry name" value="PKS_KR"/>
    <property type="match status" value="3"/>
</dbReference>
<dbReference type="PROSITE" id="PS00012">
    <property type="entry name" value="PHOSPHOPANTETHEINE"/>
    <property type="match status" value="3"/>
</dbReference>
<evidence type="ECO:0000259" key="10">
    <source>
        <dbReference type="PROSITE" id="PS52004"/>
    </source>
</evidence>
<dbReference type="Gene3D" id="1.10.1200.10">
    <property type="entry name" value="ACP-like"/>
    <property type="match status" value="3"/>
</dbReference>
<dbReference type="Gene3D" id="3.40.50.720">
    <property type="entry name" value="NAD(P)-binding Rossmann-like Domain"/>
    <property type="match status" value="3"/>
</dbReference>
<dbReference type="Pfam" id="PF22621">
    <property type="entry name" value="CurL-like_PKS_C"/>
    <property type="match status" value="1"/>
</dbReference>
<reference evidence="11" key="2">
    <citation type="journal article" date="2016" name="Cell Chem. Biol.">
        <title>Discovery of Ibomycin, a Complex Macrolactone that Exerts Antifungal Activity by Impeding Endocytic Trafficking and Membrane Function.</title>
        <authorList>
            <person name="Robbins N."/>
            <person name="Spitzer M."/>
            <person name="Wang W."/>
            <person name="Waglechner N."/>
            <person name="Patel D.J."/>
            <person name="O'Brien J.S."/>
            <person name="Ejim L."/>
            <person name="Ejim O."/>
            <person name="Tyers M."/>
            <person name="Wright G.D."/>
        </authorList>
    </citation>
    <scope>NUCLEOTIDE SEQUENCE</scope>
    <source>
        <strain evidence="11">WAC2288</strain>
    </source>
</reference>
<dbReference type="GO" id="GO:0004315">
    <property type="term" value="F:3-oxoacyl-[acyl-carrier-protein] synthase activity"/>
    <property type="evidence" value="ECO:0007669"/>
    <property type="project" value="InterPro"/>
</dbReference>
<dbReference type="PROSITE" id="PS50075">
    <property type="entry name" value="CARRIER"/>
    <property type="match status" value="3"/>
</dbReference>
<evidence type="ECO:0000256" key="8">
    <source>
        <dbReference type="SAM" id="MobiDB-lite"/>
    </source>
</evidence>
<dbReference type="InterPro" id="IPR013968">
    <property type="entry name" value="PKS_KR"/>
</dbReference>